<dbReference type="Pfam" id="PF21090">
    <property type="entry name" value="P-loop_SecA"/>
    <property type="match status" value="1"/>
</dbReference>
<dbReference type="CDD" id="cd18803">
    <property type="entry name" value="SF2_C_secA"/>
    <property type="match status" value="1"/>
</dbReference>
<dbReference type="InterPro" id="IPR014018">
    <property type="entry name" value="SecA_motor_DEAD"/>
</dbReference>
<dbReference type="NCBIfam" id="NF009538">
    <property type="entry name" value="PRK12904.1"/>
    <property type="match status" value="1"/>
</dbReference>
<evidence type="ECO:0000259" key="17">
    <source>
        <dbReference type="PROSITE" id="PS51196"/>
    </source>
</evidence>
<dbReference type="Pfam" id="PF01043">
    <property type="entry name" value="SecA_PP_bind"/>
    <property type="match status" value="1"/>
</dbReference>
<evidence type="ECO:0000313" key="18">
    <source>
        <dbReference type="EMBL" id="PIR82433.1"/>
    </source>
</evidence>
<evidence type="ECO:0000256" key="10">
    <source>
        <dbReference type="ARBA" id="ARBA00023010"/>
    </source>
</evidence>
<feature type="binding site" evidence="12">
    <location>
        <begin position="103"/>
        <end position="107"/>
    </location>
    <ligand>
        <name>ATP</name>
        <dbReference type="ChEBI" id="CHEBI:30616"/>
    </ligand>
</feature>
<accession>A0A2H0U7P4</accession>
<feature type="domain" description="SecA family profile" evidence="17">
    <location>
        <begin position="1"/>
        <end position="618"/>
    </location>
</feature>
<protein>
    <recommendedName>
        <fullName evidence="12 13">Protein translocase subunit SecA</fullName>
        <ecNumber evidence="12">7.4.2.8</ecNumber>
    </recommendedName>
</protein>
<evidence type="ECO:0000256" key="8">
    <source>
        <dbReference type="ARBA" id="ARBA00022927"/>
    </source>
</evidence>
<evidence type="ECO:0000256" key="5">
    <source>
        <dbReference type="ARBA" id="ARBA00022490"/>
    </source>
</evidence>
<dbReference type="GO" id="GO:0005829">
    <property type="term" value="C:cytosol"/>
    <property type="evidence" value="ECO:0007669"/>
    <property type="project" value="TreeGrafter"/>
</dbReference>
<feature type="coiled-coil region" evidence="14">
    <location>
        <begin position="670"/>
        <end position="697"/>
    </location>
</feature>
<comment type="catalytic activity">
    <reaction evidence="12">
        <text>ATP + H2O + cellular proteinSide 1 = ADP + phosphate + cellular proteinSide 2.</text>
        <dbReference type="EC" id="7.4.2.8"/>
    </reaction>
</comment>
<evidence type="ECO:0000256" key="13">
    <source>
        <dbReference type="RuleBase" id="RU003874"/>
    </source>
</evidence>
<keyword evidence="3 12" id="KW-0813">Transport</keyword>
<evidence type="ECO:0000256" key="11">
    <source>
        <dbReference type="ARBA" id="ARBA00023136"/>
    </source>
</evidence>
<dbReference type="InterPro" id="IPR020937">
    <property type="entry name" value="SecA_CS"/>
</dbReference>
<dbReference type="PROSITE" id="PS01312">
    <property type="entry name" value="SECA"/>
    <property type="match status" value="1"/>
</dbReference>
<dbReference type="SMART" id="SM00957">
    <property type="entry name" value="SecA_DEAD"/>
    <property type="match status" value="1"/>
</dbReference>
<dbReference type="PANTHER" id="PTHR30612:SF0">
    <property type="entry name" value="CHLOROPLAST PROTEIN-TRANSPORTING ATPASE"/>
    <property type="match status" value="1"/>
</dbReference>
<dbReference type="SUPFAM" id="SSF81886">
    <property type="entry name" value="Helical scaffold and wing domains of SecA"/>
    <property type="match status" value="1"/>
</dbReference>
<keyword evidence="8 12" id="KW-0653">Protein transport</keyword>
<dbReference type="NCBIfam" id="TIGR00963">
    <property type="entry name" value="secA"/>
    <property type="match status" value="1"/>
</dbReference>
<dbReference type="GO" id="GO:0005886">
    <property type="term" value="C:plasma membrane"/>
    <property type="evidence" value="ECO:0007669"/>
    <property type="project" value="UniProtKB-SubCell"/>
</dbReference>
<dbReference type="PRINTS" id="PR00906">
    <property type="entry name" value="SECA"/>
</dbReference>
<dbReference type="InterPro" id="IPR036266">
    <property type="entry name" value="SecA_Wing/Scaffold_sf"/>
</dbReference>
<evidence type="ECO:0000256" key="7">
    <source>
        <dbReference type="ARBA" id="ARBA00022840"/>
    </source>
</evidence>
<dbReference type="CDD" id="cd17928">
    <property type="entry name" value="DEXDc_SecA"/>
    <property type="match status" value="1"/>
</dbReference>
<dbReference type="InterPro" id="IPR011116">
    <property type="entry name" value="SecA_Wing/Scaffold"/>
</dbReference>
<evidence type="ECO:0000256" key="9">
    <source>
        <dbReference type="ARBA" id="ARBA00022967"/>
    </source>
</evidence>
<keyword evidence="11 12" id="KW-0472">Membrane</keyword>
<dbReference type="InterPro" id="IPR011130">
    <property type="entry name" value="SecA_preprotein_X-link_dom"/>
</dbReference>
<comment type="subunit">
    <text evidence="12">Monomer and homodimer. Part of the essential Sec protein translocation apparatus which comprises SecA, SecYEG and auxiliary proteins SecDF. Other proteins may also be involved.</text>
</comment>
<name>A0A2H0U7P4_9BACT</name>
<dbReference type="Pfam" id="PF07517">
    <property type="entry name" value="SecA_DEAD"/>
    <property type="match status" value="1"/>
</dbReference>
<dbReference type="GO" id="GO:0017038">
    <property type="term" value="P:protein import"/>
    <property type="evidence" value="ECO:0007669"/>
    <property type="project" value="InterPro"/>
</dbReference>
<evidence type="ECO:0000256" key="6">
    <source>
        <dbReference type="ARBA" id="ARBA00022741"/>
    </source>
</evidence>
<dbReference type="GO" id="GO:0006605">
    <property type="term" value="P:protein targeting"/>
    <property type="evidence" value="ECO:0007669"/>
    <property type="project" value="UniProtKB-UniRule"/>
</dbReference>
<dbReference type="FunFam" id="3.40.50.300:FF:000429">
    <property type="entry name" value="Preprotein translocase subunit SecA"/>
    <property type="match status" value="1"/>
</dbReference>
<dbReference type="Pfam" id="PF07516">
    <property type="entry name" value="SecA_SW"/>
    <property type="match status" value="2"/>
</dbReference>
<comment type="caution">
    <text evidence="18">The sequence shown here is derived from an EMBL/GenBank/DDBJ whole genome shotgun (WGS) entry which is preliminary data.</text>
</comment>
<evidence type="ECO:0000259" key="15">
    <source>
        <dbReference type="PROSITE" id="PS51192"/>
    </source>
</evidence>
<keyword evidence="14" id="KW-0175">Coiled coil</keyword>
<keyword evidence="7 12" id="KW-0067">ATP-binding</keyword>
<dbReference type="GO" id="GO:0005524">
    <property type="term" value="F:ATP binding"/>
    <property type="evidence" value="ECO:0007669"/>
    <property type="project" value="UniProtKB-UniRule"/>
</dbReference>
<evidence type="ECO:0000256" key="2">
    <source>
        <dbReference type="ARBA" id="ARBA00007650"/>
    </source>
</evidence>
<feature type="binding site" evidence="12">
    <location>
        <position position="531"/>
    </location>
    <ligand>
        <name>ATP</name>
        <dbReference type="ChEBI" id="CHEBI:30616"/>
    </ligand>
</feature>
<feature type="binding site" evidence="12">
    <location>
        <position position="85"/>
    </location>
    <ligand>
        <name>ATP</name>
        <dbReference type="ChEBI" id="CHEBI:30616"/>
    </ligand>
</feature>
<feature type="domain" description="Helicase C-terminal" evidence="16">
    <location>
        <begin position="453"/>
        <end position="644"/>
    </location>
</feature>
<comment type="subcellular location">
    <subcellularLocation>
        <location evidence="12">Cell membrane</location>
        <topology evidence="12">Peripheral membrane protein</topology>
        <orientation evidence="12">Cytoplasmic side</orientation>
    </subcellularLocation>
    <subcellularLocation>
        <location evidence="12">Cytoplasm</location>
    </subcellularLocation>
    <subcellularLocation>
        <location evidence="1">Membrane</location>
        <topology evidence="1">Peripheral membrane protein</topology>
    </subcellularLocation>
    <text evidence="12">Distribution is 50-50.</text>
</comment>
<dbReference type="GO" id="GO:0008564">
    <property type="term" value="F:protein-exporting ATPase activity"/>
    <property type="evidence" value="ECO:0007669"/>
    <property type="project" value="UniProtKB-EC"/>
</dbReference>
<dbReference type="InterPro" id="IPR000185">
    <property type="entry name" value="SecA"/>
</dbReference>
<dbReference type="GO" id="GO:0065002">
    <property type="term" value="P:intracellular protein transmembrane transport"/>
    <property type="evidence" value="ECO:0007669"/>
    <property type="project" value="UniProtKB-UniRule"/>
</dbReference>
<gene>
    <name evidence="12" type="primary">secA</name>
    <name evidence="18" type="ORF">COU20_02240</name>
</gene>
<dbReference type="SMART" id="SM00958">
    <property type="entry name" value="SecA_PP_bind"/>
    <property type="match status" value="1"/>
</dbReference>
<evidence type="ECO:0000259" key="16">
    <source>
        <dbReference type="PROSITE" id="PS51194"/>
    </source>
</evidence>
<dbReference type="Proteomes" id="UP000231379">
    <property type="component" value="Unassembled WGS sequence"/>
</dbReference>
<proteinExistence type="inferred from homology"/>
<dbReference type="PROSITE" id="PS51192">
    <property type="entry name" value="HELICASE_ATP_BIND_1"/>
    <property type="match status" value="1"/>
</dbReference>
<dbReference type="Gene3D" id="3.40.50.300">
    <property type="entry name" value="P-loop containing nucleotide triphosphate hydrolases"/>
    <property type="match status" value="3"/>
</dbReference>
<keyword evidence="9 12" id="KW-1278">Translocase</keyword>
<keyword evidence="10 12" id="KW-0811">Translocation</keyword>
<keyword evidence="4 12" id="KW-1003">Cell membrane</keyword>
<dbReference type="GO" id="GO:0043952">
    <property type="term" value="P:protein transport by the Sec complex"/>
    <property type="evidence" value="ECO:0007669"/>
    <property type="project" value="TreeGrafter"/>
</dbReference>
<dbReference type="HAMAP" id="MF_01382">
    <property type="entry name" value="SecA"/>
    <property type="match status" value="1"/>
</dbReference>
<dbReference type="InterPro" id="IPR027417">
    <property type="entry name" value="P-loop_NTPase"/>
</dbReference>
<evidence type="ECO:0000313" key="19">
    <source>
        <dbReference type="Proteomes" id="UP000231379"/>
    </source>
</evidence>
<dbReference type="SUPFAM" id="SSF52540">
    <property type="entry name" value="P-loop containing nucleoside triphosphate hydrolases"/>
    <property type="match status" value="2"/>
</dbReference>
<dbReference type="InterPro" id="IPR011115">
    <property type="entry name" value="SecA_DEAD"/>
</dbReference>
<keyword evidence="6 12" id="KW-0547">Nucleotide-binding</keyword>
<dbReference type="PANTHER" id="PTHR30612">
    <property type="entry name" value="SECA INNER MEMBRANE COMPONENT OF SEC PROTEIN SECRETION SYSTEM"/>
    <property type="match status" value="1"/>
</dbReference>
<dbReference type="InterPro" id="IPR001650">
    <property type="entry name" value="Helicase_C-like"/>
</dbReference>
<dbReference type="GO" id="GO:0031522">
    <property type="term" value="C:cell envelope Sec protein transport complex"/>
    <property type="evidence" value="ECO:0007669"/>
    <property type="project" value="TreeGrafter"/>
</dbReference>
<dbReference type="InterPro" id="IPR044722">
    <property type="entry name" value="SecA_SF2_C"/>
</dbReference>
<sequence>MSFIKRLFGDENARALKRAEPIVAQVNALEEDMKALSDEELHTKTHDFRNRLMTGDTLDSLAPEAFAAAREAARRTLQQRHFDVQLIGGMVLHQGGIAEMRTGEGKTLVATLPAYLNALTGKGVHIITVNDYLARRDAAWMGQVYHALGLSVAVLNHEVSYLYDPSAVPSSEEREADAERDALGSYKIVHEYLRPCTRREAYEADITYGTNSEFGFDYLRDNLEYEPQKLRQRMSEDGKFHYAIVDEIDSILIDEARTPLIISAPVADAENLYERFASIARTLVPEEDYTIDEKHKQVALTDAGIEKAEAALGVDNLYTDAGIKNVHHLETAVRAKALFHRDKEYVVRNGEIIIVDEFTGRLQPGRRWSDGLHQAIEAKEGVRIQQESRTFASITYQNYFRLYGKLSGMTGTAATSAEEFFTVYGLNTVTVPTNKPTARLDHEDLIFQTEEGKFKAIARQVKELQQKGQPVLVGTVSVEKNELLAAHFKQAGIPHEVLNAKNHEREGEIIAQAGRKGMVTIATNMAGRGVDIKLGGNPATDEEYEEVKRLGGLYVLGTERHDARRIDNQLRGRAGRQGDPGETQFFVSLEDALMRIFASDVIKRVMGTFGIPEDEPIYNKMITRSLEKAQTRIEELNFDARKHVLSYDDVLNIQRRSVYKRRRAILTGGKEALEQELADITAENKELAALIEEKRESLGEEFYTSARRFLLQSIDFLWVEHLEQMEYLRSSVNLRAYGQRDPLVEYKKEGLRLFQQMEESYTAQVGKLLSDFLRSPPSPIVTFGAAPQANAVMRQASAITARSAAPMKKTYGRNDKVVVTDGKEKKEMKYKKAEPLLASGWRIVSS</sequence>
<dbReference type="EC" id="7.4.2.8" evidence="12"/>
<comment type="similarity">
    <text evidence="2 12 13">Belongs to the SecA family.</text>
</comment>
<reference evidence="19" key="1">
    <citation type="submission" date="2017-09" db="EMBL/GenBank/DDBJ databases">
        <title>Depth-based differentiation of microbial function through sediment-hosted aquifers and enrichment of novel symbionts in the deep terrestrial subsurface.</title>
        <authorList>
            <person name="Probst A.J."/>
            <person name="Ladd B."/>
            <person name="Jarett J.K."/>
            <person name="Geller-Mcgrath D.E."/>
            <person name="Sieber C.M.K."/>
            <person name="Emerson J.B."/>
            <person name="Anantharaman K."/>
            <person name="Thomas B.C."/>
            <person name="Malmstrom R."/>
            <person name="Stieglmeier M."/>
            <person name="Klingl A."/>
            <person name="Woyke T."/>
            <person name="Ryan C.M."/>
            <person name="Banfield J.F."/>
        </authorList>
    </citation>
    <scope>NUCLEOTIDE SEQUENCE [LARGE SCALE GENOMIC DNA]</scope>
</reference>
<dbReference type="PROSITE" id="PS51196">
    <property type="entry name" value="SECA_MOTOR_DEAD"/>
    <property type="match status" value="1"/>
</dbReference>
<dbReference type="FunFam" id="3.90.1440.10:FF:000002">
    <property type="entry name" value="Protein translocase subunit SecA"/>
    <property type="match status" value="1"/>
</dbReference>
<dbReference type="PROSITE" id="PS51194">
    <property type="entry name" value="HELICASE_CTER"/>
    <property type="match status" value="1"/>
</dbReference>
<dbReference type="Gene3D" id="1.10.3060.10">
    <property type="entry name" value="Helical scaffold and wing domains of SecA"/>
    <property type="match status" value="2"/>
</dbReference>
<evidence type="ECO:0000256" key="1">
    <source>
        <dbReference type="ARBA" id="ARBA00004170"/>
    </source>
</evidence>
<evidence type="ECO:0000256" key="3">
    <source>
        <dbReference type="ARBA" id="ARBA00022448"/>
    </source>
</evidence>
<comment type="function">
    <text evidence="12">Part of the Sec protein translocase complex. Interacts with the SecYEG preprotein conducting channel. Has a central role in coupling the hydrolysis of ATP to the transfer of proteins into and across the cell membrane, serving as an ATP-driven molecular motor driving the stepwise translocation of polypeptide chains across the membrane.</text>
</comment>
<dbReference type="InterPro" id="IPR036670">
    <property type="entry name" value="SecA_X-link_sf"/>
</dbReference>
<dbReference type="Gene3D" id="3.90.1440.10">
    <property type="entry name" value="SecA, preprotein cross-linking domain"/>
    <property type="match status" value="1"/>
</dbReference>
<dbReference type="SUPFAM" id="SSF81767">
    <property type="entry name" value="Pre-protein crosslinking domain of SecA"/>
    <property type="match status" value="1"/>
</dbReference>
<evidence type="ECO:0000256" key="4">
    <source>
        <dbReference type="ARBA" id="ARBA00022475"/>
    </source>
</evidence>
<feature type="domain" description="Helicase ATP-binding" evidence="15">
    <location>
        <begin position="87"/>
        <end position="284"/>
    </location>
</feature>
<dbReference type="InterPro" id="IPR014001">
    <property type="entry name" value="Helicase_ATP-bd"/>
</dbReference>
<organism evidence="18 19">
    <name type="scientific">Candidatus Kaiserbacteria bacterium CG10_big_fil_rev_8_21_14_0_10_59_10</name>
    <dbReference type="NCBI Taxonomy" id="1974612"/>
    <lineage>
        <taxon>Bacteria</taxon>
        <taxon>Candidatus Kaiseribacteriota</taxon>
    </lineage>
</organism>
<dbReference type="EMBL" id="PFBM01000014">
    <property type="protein sequence ID" value="PIR82433.1"/>
    <property type="molecule type" value="Genomic_DNA"/>
</dbReference>
<keyword evidence="5 12" id="KW-0963">Cytoplasm</keyword>
<dbReference type="AlphaFoldDB" id="A0A2H0U7P4"/>
<evidence type="ECO:0000256" key="12">
    <source>
        <dbReference type="HAMAP-Rule" id="MF_01382"/>
    </source>
</evidence>
<evidence type="ECO:0000256" key="14">
    <source>
        <dbReference type="SAM" id="Coils"/>
    </source>
</evidence>